<dbReference type="EMBL" id="AP014959">
    <property type="protein sequence ID" value="BAS82008.1"/>
    <property type="molecule type" value="Genomic_DNA"/>
</dbReference>
<sequence>LSQLVSPIYQPLPLFSFPSLVAAARQAPNAGWRTPKLGEVAAAVFRLRPRRNSDAQSTTASARWAR</sequence>
<dbReference type="Proteomes" id="UP000059680">
    <property type="component" value="Chromosome 3"/>
</dbReference>
<name>A0A0P0VSJ8_ORYSJ</name>
<organism evidence="1 2">
    <name type="scientific">Oryza sativa subsp. japonica</name>
    <name type="common">Rice</name>
    <dbReference type="NCBI Taxonomy" id="39947"/>
    <lineage>
        <taxon>Eukaryota</taxon>
        <taxon>Viridiplantae</taxon>
        <taxon>Streptophyta</taxon>
        <taxon>Embryophyta</taxon>
        <taxon>Tracheophyta</taxon>
        <taxon>Spermatophyta</taxon>
        <taxon>Magnoliopsida</taxon>
        <taxon>Liliopsida</taxon>
        <taxon>Poales</taxon>
        <taxon>Poaceae</taxon>
        <taxon>BOP clade</taxon>
        <taxon>Oryzoideae</taxon>
        <taxon>Oryzeae</taxon>
        <taxon>Oryzinae</taxon>
        <taxon>Oryza</taxon>
        <taxon>Oryza sativa</taxon>
    </lineage>
</organism>
<dbReference type="InParanoid" id="A0A0P0VSJ8"/>
<keyword evidence="2" id="KW-1185">Reference proteome</keyword>
<protein>
    <submittedName>
        <fullName evidence="1">Os03g0119400 protein</fullName>
    </submittedName>
</protein>
<dbReference type="PaxDb" id="39947-A0A0P0VSJ8"/>
<reference evidence="1 2" key="2">
    <citation type="journal article" date="2013" name="Plant Cell Physiol.">
        <title>Rice Annotation Project Database (RAP-DB): an integrative and interactive database for rice genomics.</title>
        <authorList>
            <person name="Sakai H."/>
            <person name="Lee S.S."/>
            <person name="Tanaka T."/>
            <person name="Numa H."/>
            <person name="Kim J."/>
            <person name="Kawahara Y."/>
            <person name="Wakimoto H."/>
            <person name="Yang C.C."/>
            <person name="Iwamoto M."/>
            <person name="Abe T."/>
            <person name="Yamada Y."/>
            <person name="Muto A."/>
            <person name="Inokuchi H."/>
            <person name="Ikemura T."/>
            <person name="Matsumoto T."/>
            <person name="Sasaki T."/>
            <person name="Itoh T."/>
        </authorList>
    </citation>
    <scope>NUCLEOTIDE SEQUENCE [LARGE SCALE GENOMIC DNA]</scope>
    <source>
        <strain evidence="2">cv. Nipponbare</strain>
    </source>
</reference>
<proteinExistence type="predicted"/>
<evidence type="ECO:0000313" key="1">
    <source>
        <dbReference type="EMBL" id="BAS82008.1"/>
    </source>
</evidence>
<feature type="non-terminal residue" evidence="1">
    <location>
        <position position="1"/>
    </location>
</feature>
<dbReference type="AlphaFoldDB" id="A0A0P0VSJ8"/>
<accession>A0A0P0VSJ8</accession>
<reference evidence="2" key="1">
    <citation type="journal article" date="2005" name="Nature">
        <title>The map-based sequence of the rice genome.</title>
        <authorList>
            <consortium name="International rice genome sequencing project (IRGSP)"/>
            <person name="Matsumoto T."/>
            <person name="Wu J."/>
            <person name="Kanamori H."/>
            <person name="Katayose Y."/>
            <person name="Fujisawa M."/>
            <person name="Namiki N."/>
            <person name="Mizuno H."/>
            <person name="Yamamoto K."/>
            <person name="Antonio B.A."/>
            <person name="Baba T."/>
            <person name="Sakata K."/>
            <person name="Nagamura Y."/>
            <person name="Aoki H."/>
            <person name="Arikawa K."/>
            <person name="Arita K."/>
            <person name="Bito T."/>
            <person name="Chiden Y."/>
            <person name="Fujitsuka N."/>
            <person name="Fukunaka R."/>
            <person name="Hamada M."/>
            <person name="Harada C."/>
            <person name="Hayashi A."/>
            <person name="Hijishita S."/>
            <person name="Honda M."/>
            <person name="Hosokawa S."/>
            <person name="Ichikawa Y."/>
            <person name="Idonuma A."/>
            <person name="Iijima M."/>
            <person name="Ikeda M."/>
            <person name="Ikeno M."/>
            <person name="Ito K."/>
            <person name="Ito S."/>
            <person name="Ito T."/>
            <person name="Ito Y."/>
            <person name="Ito Y."/>
            <person name="Iwabuchi A."/>
            <person name="Kamiya K."/>
            <person name="Karasawa W."/>
            <person name="Kurita K."/>
            <person name="Katagiri S."/>
            <person name="Kikuta A."/>
            <person name="Kobayashi H."/>
            <person name="Kobayashi N."/>
            <person name="Machita K."/>
            <person name="Maehara T."/>
            <person name="Masukawa M."/>
            <person name="Mizubayashi T."/>
            <person name="Mukai Y."/>
            <person name="Nagasaki H."/>
            <person name="Nagata Y."/>
            <person name="Naito S."/>
            <person name="Nakashima M."/>
            <person name="Nakama Y."/>
            <person name="Nakamichi Y."/>
            <person name="Nakamura M."/>
            <person name="Meguro A."/>
            <person name="Negishi M."/>
            <person name="Ohta I."/>
            <person name="Ohta T."/>
            <person name="Okamoto M."/>
            <person name="Ono N."/>
            <person name="Saji S."/>
            <person name="Sakaguchi M."/>
            <person name="Sakai K."/>
            <person name="Shibata M."/>
            <person name="Shimokawa T."/>
            <person name="Song J."/>
            <person name="Takazaki Y."/>
            <person name="Terasawa K."/>
            <person name="Tsugane M."/>
            <person name="Tsuji K."/>
            <person name="Ueda S."/>
            <person name="Waki K."/>
            <person name="Yamagata H."/>
            <person name="Yamamoto M."/>
            <person name="Yamamoto S."/>
            <person name="Yamane H."/>
            <person name="Yoshiki S."/>
            <person name="Yoshihara R."/>
            <person name="Yukawa K."/>
            <person name="Zhong H."/>
            <person name="Yano M."/>
            <person name="Yuan Q."/>
            <person name="Ouyang S."/>
            <person name="Liu J."/>
            <person name="Jones K.M."/>
            <person name="Gansberger K."/>
            <person name="Moffat K."/>
            <person name="Hill J."/>
            <person name="Bera J."/>
            <person name="Fadrosh D."/>
            <person name="Jin S."/>
            <person name="Johri S."/>
            <person name="Kim M."/>
            <person name="Overton L."/>
            <person name="Reardon M."/>
            <person name="Tsitrin T."/>
            <person name="Vuong H."/>
            <person name="Weaver B."/>
            <person name="Ciecko A."/>
            <person name="Tallon L."/>
            <person name="Jackson J."/>
            <person name="Pai G."/>
            <person name="Aken S.V."/>
            <person name="Utterback T."/>
            <person name="Reidmuller S."/>
            <person name="Feldblyum T."/>
            <person name="Hsiao J."/>
            <person name="Zismann V."/>
            <person name="Iobst S."/>
            <person name="de Vazeille A.R."/>
            <person name="Buell C.R."/>
            <person name="Ying K."/>
            <person name="Li Y."/>
            <person name="Lu T."/>
            <person name="Huang Y."/>
            <person name="Zhao Q."/>
            <person name="Feng Q."/>
            <person name="Zhang L."/>
            <person name="Zhu J."/>
            <person name="Weng Q."/>
            <person name="Mu J."/>
            <person name="Lu Y."/>
            <person name="Fan D."/>
            <person name="Liu Y."/>
            <person name="Guan J."/>
            <person name="Zhang Y."/>
            <person name="Yu S."/>
            <person name="Liu X."/>
            <person name="Zhang Y."/>
            <person name="Hong G."/>
            <person name="Han B."/>
            <person name="Choisne N."/>
            <person name="Demange N."/>
            <person name="Orjeda G."/>
            <person name="Samain S."/>
            <person name="Cattolico L."/>
            <person name="Pelletier E."/>
            <person name="Couloux A."/>
            <person name="Segurens B."/>
            <person name="Wincker P."/>
            <person name="D'Hont A."/>
            <person name="Scarpelli C."/>
            <person name="Weissenbach J."/>
            <person name="Salanoubat M."/>
            <person name="Quetier F."/>
            <person name="Yu Y."/>
            <person name="Kim H.R."/>
            <person name="Rambo T."/>
            <person name="Currie J."/>
            <person name="Collura K."/>
            <person name="Luo M."/>
            <person name="Yang T."/>
            <person name="Ammiraju J.S.S."/>
            <person name="Engler F."/>
            <person name="Soderlund C."/>
            <person name="Wing R.A."/>
            <person name="Palmer L.E."/>
            <person name="de la Bastide M."/>
            <person name="Spiegel L."/>
            <person name="Nascimento L."/>
            <person name="Zutavern T."/>
            <person name="O'Shaughnessy A."/>
            <person name="Dike S."/>
            <person name="Dedhia N."/>
            <person name="Preston R."/>
            <person name="Balija V."/>
            <person name="McCombie W.R."/>
            <person name="Chow T."/>
            <person name="Chen H."/>
            <person name="Chung M."/>
            <person name="Chen C."/>
            <person name="Shaw J."/>
            <person name="Wu H."/>
            <person name="Hsiao K."/>
            <person name="Chao Y."/>
            <person name="Chu M."/>
            <person name="Cheng C."/>
            <person name="Hour A."/>
            <person name="Lee P."/>
            <person name="Lin S."/>
            <person name="Lin Y."/>
            <person name="Liou J."/>
            <person name="Liu S."/>
            <person name="Hsing Y."/>
            <person name="Raghuvanshi S."/>
            <person name="Mohanty A."/>
            <person name="Bharti A.K."/>
            <person name="Gaur A."/>
            <person name="Gupta V."/>
            <person name="Kumar D."/>
            <person name="Ravi V."/>
            <person name="Vij S."/>
            <person name="Kapur A."/>
            <person name="Khurana P."/>
            <person name="Khurana P."/>
            <person name="Khurana J.P."/>
            <person name="Tyagi A.K."/>
            <person name="Gaikwad K."/>
            <person name="Singh A."/>
            <person name="Dalal V."/>
            <person name="Srivastava S."/>
            <person name="Dixit A."/>
            <person name="Pal A.K."/>
            <person name="Ghazi I.A."/>
            <person name="Yadav M."/>
            <person name="Pandit A."/>
            <person name="Bhargava A."/>
            <person name="Sureshbabu K."/>
            <person name="Batra K."/>
            <person name="Sharma T.R."/>
            <person name="Mohapatra T."/>
            <person name="Singh N.K."/>
            <person name="Messing J."/>
            <person name="Nelson A.B."/>
            <person name="Fuks G."/>
            <person name="Kavchok S."/>
            <person name="Keizer G."/>
            <person name="Linton E."/>
            <person name="Llaca V."/>
            <person name="Song R."/>
            <person name="Tanyolac B."/>
            <person name="Young S."/>
            <person name="Ho-Il K."/>
            <person name="Hahn J.H."/>
            <person name="Sangsakoo G."/>
            <person name="Vanavichit A."/>
            <person name="de Mattos Luiz.A.T."/>
            <person name="Zimmer P.D."/>
            <person name="Malone G."/>
            <person name="Dellagostin O."/>
            <person name="de Oliveira A.C."/>
            <person name="Bevan M."/>
            <person name="Bancroft I."/>
            <person name="Minx P."/>
            <person name="Cordum H."/>
            <person name="Wilson R."/>
            <person name="Cheng Z."/>
            <person name="Jin W."/>
            <person name="Jiang J."/>
            <person name="Leong S.A."/>
            <person name="Iwama H."/>
            <person name="Gojobori T."/>
            <person name="Itoh T."/>
            <person name="Niimura Y."/>
            <person name="Fujii Y."/>
            <person name="Habara T."/>
            <person name="Sakai H."/>
            <person name="Sato Y."/>
            <person name="Wilson G."/>
            <person name="Kumar K."/>
            <person name="McCouch S."/>
            <person name="Juretic N."/>
            <person name="Hoen D."/>
            <person name="Wright S."/>
            <person name="Bruskiewich R."/>
            <person name="Bureau T."/>
            <person name="Miyao A."/>
            <person name="Hirochika H."/>
            <person name="Nishikawa T."/>
            <person name="Kadowaki K."/>
            <person name="Sugiura M."/>
            <person name="Burr B."/>
            <person name="Sasaki T."/>
        </authorList>
    </citation>
    <scope>NUCLEOTIDE SEQUENCE [LARGE SCALE GENOMIC DNA]</scope>
    <source>
        <strain evidence="2">cv. Nipponbare</strain>
    </source>
</reference>
<reference evidence="1 2" key="3">
    <citation type="journal article" date="2013" name="Rice">
        <title>Improvement of the Oryza sativa Nipponbare reference genome using next generation sequence and optical map data.</title>
        <authorList>
            <person name="Kawahara Y."/>
            <person name="de la Bastide M."/>
            <person name="Hamilton J.P."/>
            <person name="Kanamori H."/>
            <person name="McCombie W.R."/>
            <person name="Ouyang S."/>
            <person name="Schwartz D.C."/>
            <person name="Tanaka T."/>
            <person name="Wu J."/>
            <person name="Zhou S."/>
            <person name="Childs K.L."/>
            <person name="Davidson R.M."/>
            <person name="Lin H."/>
            <person name="Quesada-Ocampo L."/>
            <person name="Vaillancourt B."/>
            <person name="Sakai H."/>
            <person name="Lee S.S."/>
            <person name="Kim J."/>
            <person name="Numa H."/>
            <person name="Itoh T."/>
            <person name="Buell C.R."/>
            <person name="Matsumoto T."/>
        </authorList>
    </citation>
    <scope>NUCLEOTIDE SEQUENCE [LARGE SCALE GENOMIC DNA]</scope>
    <source>
        <strain evidence="2">cv. Nipponbare</strain>
    </source>
</reference>
<evidence type="ECO:0000313" key="2">
    <source>
        <dbReference type="Proteomes" id="UP000059680"/>
    </source>
</evidence>
<gene>
    <name evidence="1" type="ordered locus">Os03g0119400</name>
    <name evidence="1" type="ORF">OSNPB_030119400</name>
</gene>